<accession>I3Y9R1</accession>
<dbReference type="InterPro" id="IPR025877">
    <property type="entry name" value="MobA-like_NTP_Trfase"/>
</dbReference>
<evidence type="ECO:0000256" key="4">
    <source>
        <dbReference type="ARBA" id="ARBA00022741"/>
    </source>
</evidence>
<dbReference type="GO" id="GO:0046872">
    <property type="term" value="F:metal ion binding"/>
    <property type="evidence" value="ECO:0007669"/>
    <property type="project" value="UniProtKB-KW"/>
</dbReference>
<dbReference type="CDD" id="cd02503">
    <property type="entry name" value="MobA"/>
    <property type="match status" value="1"/>
</dbReference>
<proteinExistence type="inferred from homology"/>
<sequence length="207" mass="21893">MTSLPPSRQSITGVILAGGQARRMGGQDKGLLPFAGRPLVEWAIRSLAPQVSALLISANRNLDAYGAYGFPVVTDLEQGFQGPLAGILSAMHAARTAWILTLPCDGPQPPPDLGARLAQAVIEQDAELGVATANARRQSVHTLLPVALSENLRGFLAAGERKVDLWHAQHRVALADFSDRPGCFANLNAPEDACELEPAFIQALSTG</sequence>
<evidence type="ECO:0000256" key="3">
    <source>
        <dbReference type="ARBA" id="ARBA00022723"/>
    </source>
</evidence>
<name>I3Y9R1_THIV6</name>
<evidence type="ECO:0000256" key="5">
    <source>
        <dbReference type="ARBA" id="ARBA00022842"/>
    </source>
</evidence>
<dbReference type="EC" id="2.7.7.77" evidence="8"/>
<evidence type="ECO:0000256" key="6">
    <source>
        <dbReference type="ARBA" id="ARBA00023134"/>
    </source>
</evidence>
<dbReference type="HOGENOM" id="CLU_055597_5_1_6"/>
<dbReference type="STRING" id="765911.Thivi_1755"/>
<dbReference type="GO" id="GO:1902758">
    <property type="term" value="P:bis(molybdopterin guanine dinucleotide)molybdenum biosynthetic process"/>
    <property type="evidence" value="ECO:0007669"/>
    <property type="project" value="TreeGrafter"/>
</dbReference>
<reference evidence="10 11" key="1">
    <citation type="submission" date="2012-06" db="EMBL/GenBank/DDBJ databases">
        <title>Complete sequence of Thiocystis violascens DSM 198.</title>
        <authorList>
            <consortium name="US DOE Joint Genome Institute"/>
            <person name="Lucas S."/>
            <person name="Han J."/>
            <person name="Lapidus A."/>
            <person name="Cheng J.-F."/>
            <person name="Goodwin L."/>
            <person name="Pitluck S."/>
            <person name="Peters L."/>
            <person name="Ovchinnikova G."/>
            <person name="Teshima H."/>
            <person name="Detter J.C."/>
            <person name="Han C."/>
            <person name="Tapia R."/>
            <person name="Land M."/>
            <person name="Hauser L."/>
            <person name="Kyrpides N."/>
            <person name="Ivanova N."/>
            <person name="Pagani I."/>
            <person name="Vogl K."/>
            <person name="Liu Z."/>
            <person name="Frigaard N.-U."/>
            <person name="Bryant D."/>
            <person name="Woyke T."/>
        </authorList>
    </citation>
    <scope>NUCLEOTIDE SEQUENCE [LARGE SCALE GENOMIC DNA]</scope>
    <source>
        <strain evidence="11">ATCC 17096 / DSM 198 / 6111</strain>
    </source>
</reference>
<evidence type="ECO:0000256" key="1">
    <source>
        <dbReference type="ARBA" id="ARBA00022490"/>
    </source>
</evidence>
<evidence type="ECO:0000259" key="9">
    <source>
        <dbReference type="Pfam" id="PF12804"/>
    </source>
</evidence>
<keyword evidence="4 8" id="KW-0547">Nucleotide-binding</keyword>
<gene>
    <name evidence="8" type="primary">mobA</name>
    <name evidence="10" type="ordered locus">Thivi_1755</name>
</gene>
<keyword evidence="3 8" id="KW-0479">Metal-binding</keyword>
<dbReference type="Pfam" id="PF12804">
    <property type="entry name" value="NTP_transf_3"/>
    <property type="match status" value="1"/>
</dbReference>
<comment type="subunit">
    <text evidence="8">Monomer.</text>
</comment>
<comment type="caution">
    <text evidence="8">Lacks conserved residue(s) required for the propagation of feature annotation.</text>
</comment>
<comment type="domain">
    <text evidence="8">The N-terminal domain determines nucleotide recognition and specific binding, while the C-terminal domain determines the specific binding to the target protein.</text>
</comment>
<dbReference type="GO" id="GO:0061603">
    <property type="term" value="F:molybdenum cofactor guanylyltransferase activity"/>
    <property type="evidence" value="ECO:0007669"/>
    <property type="project" value="UniProtKB-EC"/>
</dbReference>
<comment type="function">
    <text evidence="8">Transfers a GMP moiety from GTP to Mo-molybdopterin (Mo-MPT) cofactor (Moco or molybdenum cofactor) to form Mo-molybdopterin guanine dinucleotide (Mo-MGD) cofactor.</text>
</comment>
<organism evidence="10 11">
    <name type="scientific">Thiocystis violascens (strain ATCC 17096 / DSM 198 / 6111)</name>
    <name type="common">Chromatium violascens</name>
    <dbReference type="NCBI Taxonomy" id="765911"/>
    <lineage>
        <taxon>Bacteria</taxon>
        <taxon>Pseudomonadati</taxon>
        <taxon>Pseudomonadota</taxon>
        <taxon>Gammaproteobacteria</taxon>
        <taxon>Chromatiales</taxon>
        <taxon>Chromatiaceae</taxon>
        <taxon>Thiocystis</taxon>
    </lineage>
</organism>
<dbReference type="InterPro" id="IPR013482">
    <property type="entry name" value="Molybde_CF_guanTrfase"/>
</dbReference>
<dbReference type="NCBIfam" id="TIGR02665">
    <property type="entry name" value="molyb_mobA"/>
    <property type="match status" value="1"/>
</dbReference>
<keyword evidence="10" id="KW-0548">Nucleotidyltransferase</keyword>
<feature type="domain" description="MobA-like NTP transferase" evidence="9">
    <location>
        <begin position="13"/>
        <end position="163"/>
    </location>
</feature>
<dbReference type="RefSeq" id="WP_014778190.1">
    <property type="nucleotide sequence ID" value="NC_018012.1"/>
</dbReference>
<comment type="similarity">
    <text evidence="8">Belongs to the MobA family.</text>
</comment>
<dbReference type="PANTHER" id="PTHR19136:SF81">
    <property type="entry name" value="MOLYBDENUM COFACTOR GUANYLYLTRANSFERASE"/>
    <property type="match status" value="1"/>
</dbReference>
<comment type="cofactor">
    <cofactor evidence="8">
        <name>Mg(2+)</name>
        <dbReference type="ChEBI" id="CHEBI:18420"/>
    </cofactor>
</comment>
<feature type="binding site" evidence="8">
    <location>
        <position position="75"/>
    </location>
    <ligand>
        <name>GTP</name>
        <dbReference type="ChEBI" id="CHEBI:37565"/>
    </ligand>
</feature>
<keyword evidence="1 8" id="KW-0963">Cytoplasm</keyword>
<dbReference type="KEGG" id="tvi:Thivi_1755"/>
<keyword evidence="7 8" id="KW-0501">Molybdenum cofactor biosynthesis</keyword>
<dbReference type="Gene3D" id="3.90.550.10">
    <property type="entry name" value="Spore Coat Polysaccharide Biosynthesis Protein SpsA, Chain A"/>
    <property type="match status" value="1"/>
</dbReference>
<evidence type="ECO:0000256" key="8">
    <source>
        <dbReference type="HAMAP-Rule" id="MF_00316"/>
    </source>
</evidence>
<protein>
    <recommendedName>
        <fullName evidence="8">Molybdenum cofactor guanylyltransferase</fullName>
        <shortName evidence="8">MoCo guanylyltransferase</shortName>
        <ecNumber evidence="8">2.7.7.77</ecNumber>
    </recommendedName>
    <alternativeName>
        <fullName evidence="8">GTP:molybdopterin guanylyltransferase</fullName>
    </alternativeName>
    <alternativeName>
        <fullName evidence="8">Mo-MPT guanylyltransferase</fullName>
    </alternativeName>
    <alternativeName>
        <fullName evidence="8">Molybdopterin guanylyltransferase</fullName>
    </alternativeName>
    <alternativeName>
        <fullName evidence="8">Molybdopterin-guanine dinucleotide synthase</fullName>
        <shortName evidence="8">MGD synthase</shortName>
    </alternativeName>
</protein>
<comment type="subcellular location">
    <subcellularLocation>
        <location evidence="8">Cytoplasm</location>
    </subcellularLocation>
</comment>
<dbReference type="EMBL" id="CP003154">
    <property type="protein sequence ID" value="AFL73729.1"/>
    <property type="molecule type" value="Genomic_DNA"/>
</dbReference>
<dbReference type="Proteomes" id="UP000006062">
    <property type="component" value="Chromosome"/>
</dbReference>
<dbReference type="SUPFAM" id="SSF53448">
    <property type="entry name" value="Nucleotide-diphospho-sugar transferases"/>
    <property type="match status" value="1"/>
</dbReference>
<evidence type="ECO:0000256" key="2">
    <source>
        <dbReference type="ARBA" id="ARBA00022679"/>
    </source>
</evidence>
<feature type="binding site" evidence="8">
    <location>
        <position position="29"/>
    </location>
    <ligand>
        <name>GTP</name>
        <dbReference type="ChEBI" id="CHEBI:37565"/>
    </ligand>
</feature>
<feature type="binding site" evidence="8">
    <location>
        <position position="105"/>
    </location>
    <ligand>
        <name>GTP</name>
        <dbReference type="ChEBI" id="CHEBI:37565"/>
    </ligand>
</feature>
<keyword evidence="6 8" id="KW-0342">GTP-binding</keyword>
<evidence type="ECO:0000256" key="7">
    <source>
        <dbReference type="ARBA" id="ARBA00023150"/>
    </source>
</evidence>
<dbReference type="HAMAP" id="MF_00316">
    <property type="entry name" value="MobA"/>
    <property type="match status" value="1"/>
</dbReference>
<dbReference type="AlphaFoldDB" id="I3Y9R1"/>
<dbReference type="OrthoDB" id="9788394at2"/>
<dbReference type="InterPro" id="IPR029044">
    <property type="entry name" value="Nucleotide-diphossugar_trans"/>
</dbReference>
<keyword evidence="11" id="KW-1185">Reference proteome</keyword>
<evidence type="ECO:0000313" key="10">
    <source>
        <dbReference type="EMBL" id="AFL73729.1"/>
    </source>
</evidence>
<feature type="binding site" evidence="8">
    <location>
        <position position="105"/>
    </location>
    <ligand>
        <name>Mg(2+)</name>
        <dbReference type="ChEBI" id="CHEBI:18420"/>
    </ligand>
</feature>
<evidence type="ECO:0000313" key="11">
    <source>
        <dbReference type="Proteomes" id="UP000006062"/>
    </source>
</evidence>
<keyword evidence="5 8" id="KW-0460">Magnesium</keyword>
<feature type="binding site" evidence="8">
    <location>
        <begin position="16"/>
        <end position="18"/>
    </location>
    <ligand>
        <name>GTP</name>
        <dbReference type="ChEBI" id="CHEBI:37565"/>
    </ligand>
</feature>
<keyword evidence="2 8" id="KW-0808">Transferase</keyword>
<dbReference type="GO" id="GO:0005525">
    <property type="term" value="F:GTP binding"/>
    <property type="evidence" value="ECO:0007669"/>
    <property type="project" value="UniProtKB-UniRule"/>
</dbReference>
<dbReference type="GO" id="GO:0005737">
    <property type="term" value="C:cytoplasm"/>
    <property type="evidence" value="ECO:0007669"/>
    <property type="project" value="UniProtKB-SubCell"/>
</dbReference>
<dbReference type="eggNOG" id="COG0746">
    <property type="taxonomic scope" value="Bacteria"/>
</dbReference>
<dbReference type="PANTHER" id="PTHR19136">
    <property type="entry name" value="MOLYBDENUM COFACTOR GUANYLYLTRANSFERASE"/>
    <property type="match status" value="1"/>
</dbReference>
<comment type="catalytic activity">
    <reaction evidence="8">
        <text>Mo-molybdopterin + GTP + H(+) = Mo-molybdopterin guanine dinucleotide + diphosphate</text>
        <dbReference type="Rhea" id="RHEA:34243"/>
        <dbReference type="ChEBI" id="CHEBI:15378"/>
        <dbReference type="ChEBI" id="CHEBI:33019"/>
        <dbReference type="ChEBI" id="CHEBI:37565"/>
        <dbReference type="ChEBI" id="CHEBI:71302"/>
        <dbReference type="ChEBI" id="CHEBI:71310"/>
        <dbReference type="EC" id="2.7.7.77"/>
    </reaction>
</comment>